<dbReference type="STRING" id="312017.Q22SZ8"/>
<accession>Q22SZ8</accession>
<dbReference type="OrthoDB" id="1700726at2759"/>
<keyword evidence="6" id="KW-1185">Reference proteome</keyword>
<evidence type="ECO:0000256" key="1">
    <source>
        <dbReference type="ARBA" id="ARBA00022741"/>
    </source>
</evidence>
<dbReference type="GeneID" id="7844349"/>
<dbReference type="InParanoid" id="Q22SZ8"/>
<dbReference type="AlphaFoldDB" id="Q22SZ8"/>
<dbReference type="RefSeq" id="XP_001008885.1">
    <property type="nucleotide sequence ID" value="XM_001008885.1"/>
</dbReference>
<evidence type="ECO:0000313" key="5">
    <source>
        <dbReference type="EMBL" id="EAR88640.1"/>
    </source>
</evidence>
<dbReference type="FunCoup" id="Q22SZ8">
    <property type="interactions" value="19"/>
</dbReference>
<dbReference type="Pfam" id="PF00501">
    <property type="entry name" value="AMP-binding"/>
    <property type="match status" value="1"/>
</dbReference>
<dbReference type="PANTHER" id="PTHR43272">
    <property type="entry name" value="LONG-CHAIN-FATTY-ACID--COA LIGASE"/>
    <property type="match status" value="1"/>
</dbReference>
<evidence type="ECO:0000259" key="3">
    <source>
        <dbReference type="Pfam" id="PF00501"/>
    </source>
</evidence>
<feature type="domain" description="AMP-binding enzyme C-terminal" evidence="4">
    <location>
        <begin position="537"/>
        <end position="601"/>
    </location>
</feature>
<name>Q22SZ8_TETTS</name>
<dbReference type="PANTHER" id="PTHR43272:SF33">
    <property type="entry name" value="AMP-BINDING DOMAIN-CONTAINING PROTEIN-RELATED"/>
    <property type="match status" value="1"/>
</dbReference>
<dbReference type="OMA" id="EWIVRDS"/>
<dbReference type="HOGENOM" id="CLU_000022_45_4_1"/>
<dbReference type="GO" id="GO:0005783">
    <property type="term" value="C:endoplasmic reticulum"/>
    <property type="evidence" value="ECO:0007669"/>
    <property type="project" value="TreeGrafter"/>
</dbReference>
<dbReference type="eggNOG" id="KOG1256">
    <property type="taxonomic scope" value="Eukaryota"/>
</dbReference>
<dbReference type="InterPro" id="IPR025110">
    <property type="entry name" value="AMP-bd_C"/>
</dbReference>
<dbReference type="EMBL" id="GG662840">
    <property type="protein sequence ID" value="EAR88640.1"/>
    <property type="molecule type" value="Genomic_DNA"/>
</dbReference>
<dbReference type="SUPFAM" id="SSF56801">
    <property type="entry name" value="Acetyl-CoA synthetase-like"/>
    <property type="match status" value="1"/>
</dbReference>
<dbReference type="KEGG" id="tet:TTHERM_00187190"/>
<dbReference type="Pfam" id="PF13193">
    <property type="entry name" value="AMP-binding_C"/>
    <property type="match status" value="1"/>
</dbReference>
<evidence type="ECO:0000259" key="4">
    <source>
        <dbReference type="Pfam" id="PF13193"/>
    </source>
</evidence>
<keyword evidence="1" id="KW-0547">Nucleotide-binding</keyword>
<evidence type="ECO:0000313" key="6">
    <source>
        <dbReference type="Proteomes" id="UP000009168"/>
    </source>
</evidence>
<dbReference type="InterPro" id="IPR020845">
    <property type="entry name" value="AMP-binding_CS"/>
</dbReference>
<dbReference type="GO" id="GO:0005524">
    <property type="term" value="F:ATP binding"/>
    <property type="evidence" value="ECO:0007669"/>
    <property type="project" value="UniProtKB-KW"/>
</dbReference>
<dbReference type="GO" id="GO:0016020">
    <property type="term" value="C:membrane"/>
    <property type="evidence" value="ECO:0007669"/>
    <property type="project" value="TreeGrafter"/>
</dbReference>
<feature type="domain" description="AMP-dependent synthetase/ligase" evidence="3">
    <location>
        <begin position="73"/>
        <end position="485"/>
    </location>
</feature>
<dbReference type="GO" id="GO:0004467">
    <property type="term" value="F:long-chain fatty acid-CoA ligase activity"/>
    <property type="evidence" value="ECO:0007669"/>
    <property type="project" value="TreeGrafter"/>
</dbReference>
<sequence length="660" mass="74812">MGGNQSSVHIYSEPVTEKKDGETSVYRNVQSKEKLLEYPSEDLQTIQAAILKANSLYKDQEFIGQRDANTKKFTYKTYGEEYLQARAVGTQIKRLNLAFKTNEYKNIDLSLIGIYAKNRVEWNTVDMACALYGVTVVPLYDTLGHETITFVFEQTQMTTCFCSAASVNTLVQTPNLHKLANIVYFDPLTEETKQQIESRGIKLISYEEILKEGASNLEELPQNLNPQQVFTFSYTSGTTGLPKGAMLTHKNFMSAVSALGEFDMNNTDTLLCYLPLPHVMQRVLNVISWCKGTKIAFFGGDMLKLKEDIQDSKPTIFVSVPRLFNRFYDVILDNLKRVEGFKQSLIQTAIKTKLENLKTKNQYNHFLYDKLVFNKIKDIFGGRVRLVASGSAPISSDVLDFYKIVLGCPVYEAYGQTEGMGLQFMTSRQDKQSCGYVGGVCSQLEMKLIDVPEMNYFSTDKNEHGDIIPRGEICVRGSSVFAGYYKDEEKTKEAIDDEGWLHSGDIGSLLPSGSLKIIDRRKNIFKLSQGEYVAPEKVENIYVRARGVAEAFVYGDSLKNNCVAVIVPNPDEIKRIAKELNVDNEEDISKLCQIPQIIQFYQKSIFEHGKANKLYTFEQATKIHLEPTSFILQGLCTSTLKLQRYQAKQRYESVIKKLYE</sequence>
<dbReference type="InterPro" id="IPR042099">
    <property type="entry name" value="ANL_N_sf"/>
</dbReference>
<organism evidence="5 6">
    <name type="scientific">Tetrahymena thermophila (strain SB210)</name>
    <dbReference type="NCBI Taxonomy" id="312017"/>
    <lineage>
        <taxon>Eukaryota</taxon>
        <taxon>Sar</taxon>
        <taxon>Alveolata</taxon>
        <taxon>Ciliophora</taxon>
        <taxon>Intramacronucleata</taxon>
        <taxon>Oligohymenophorea</taxon>
        <taxon>Hymenostomatida</taxon>
        <taxon>Tetrahymenina</taxon>
        <taxon>Tetrahymenidae</taxon>
        <taxon>Tetrahymena</taxon>
    </lineage>
</organism>
<protein>
    <submittedName>
        <fullName evidence="5">AMP-binding enzyme family protein</fullName>
    </submittedName>
</protein>
<dbReference type="PROSITE" id="PS00455">
    <property type="entry name" value="AMP_BINDING"/>
    <property type="match status" value="1"/>
</dbReference>
<gene>
    <name evidence="5" type="ORF">TTHERM_00187190</name>
</gene>
<evidence type="ECO:0000256" key="2">
    <source>
        <dbReference type="ARBA" id="ARBA00022840"/>
    </source>
</evidence>
<dbReference type="Gene3D" id="3.40.50.12780">
    <property type="entry name" value="N-terminal domain of ligase-like"/>
    <property type="match status" value="1"/>
</dbReference>
<keyword evidence="2" id="KW-0067">ATP-binding</keyword>
<reference evidence="6" key="1">
    <citation type="journal article" date="2006" name="PLoS Biol.">
        <title>Macronuclear genome sequence of the ciliate Tetrahymena thermophila, a model eukaryote.</title>
        <authorList>
            <person name="Eisen J.A."/>
            <person name="Coyne R.S."/>
            <person name="Wu M."/>
            <person name="Wu D."/>
            <person name="Thiagarajan M."/>
            <person name="Wortman J.R."/>
            <person name="Badger J.H."/>
            <person name="Ren Q."/>
            <person name="Amedeo P."/>
            <person name="Jones K.M."/>
            <person name="Tallon L.J."/>
            <person name="Delcher A.L."/>
            <person name="Salzberg S.L."/>
            <person name="Silva J.C."/>
            <person name="Haas B.J."/>
            <person name="Majoros W.H."/>
            <person name="Farzad M."/>
            <person name="Carlton J.M."/>
            <person name="Smith R.K. Jr."/>
            <person name="Garg J."/>
            <person name="Pearlman R.E."/>
            <person name="Karrer K.M."/>
            <person name="Sun L."/>
            <person name="Manning G."/>
            <person name="Elde N.C."/>
            <person name="Turkewitz A.P."/>
            <person name="Asai D.J."/>
            <person name="Wilkes D.E."/>
            <person name="Wang Y."/>
            <person name="Cai H."/>
            <person name="Collins K."/>
            <person name="Stewart B.A."/>
            <person name="Lee S.R."/>
            <person name="Wilamowska K."/>
            <person name="Weinberg Z."/>
            <person name="Ruzzo W.L."/>
            <person name="Wloga D."/>
            <person name="Gaertig J."/>
            <person name="Frankel J."/>
            <person name="Tsao C.-C."/>
            <person name="Gorovsky M.A."/>
            <person name="Keeling P.J."/>
            <person name="Waller R.F."/>
            <person name="Patron N.J."/>
            <person name="Cherry J.M."/>
            <person name="Stover N.A."/>
            <person name="Krieger C.J."/>
            <person name="del Toro C."/>
            <person name="Ryder H.F."/>
            <person name="Williamson S.C."/>
            <person name="Barbeau R.A."/>
            <person name="Hamilton E.P."/>
            <person name="Orias E."/>
        </authorList>
    </citation>
    <scope>NUCLEOTIDE SEQUENCE [LARGE SCALE GENOMIC DNA]</scope>
    <source>
        <strain evidence="6">SB210</strain>
    </source>
</reference>
<dbReference type="Proteomes" id="UP000009168">
    <property type="component" value="Unassembled WGS sequence"/>
</dbReference>
<dbReference type="InterPro" id="IPR000873">
    <property type="entry name" value="AMP-dep_synth/lig_dom"/>
</dbReference>
<proteinExistence type="predicted"/>